<dbReference type="STRING" id="633440.SAMN05421869_12777"/>
<dbReference type="EMBL" id="FNDJ01000027">
    <property type="protein sequence ID" value="SDL56413.1"/>
    <property type="molecule type" value="Genomic_DNA"/>
</dbReference>
<organism evidence="1 2">
    <name type="scientific">Nonomuraea jiangxiensis</name>
    <dbReference type="NCBI Taxonomy" id="633440"/>
    <lineage>
        <taxon>Bacteria</taxon>
        <taxon>Bacillati</taxon>
        <taxon>Actinomycetota</taxon>
        <taxon>Actinomycetes</taxon>
        <taxon>Streptosporangiales</taxon>
        <taxon>Streptosporangiaceae</taxon>
        <taxon>Nonomuraea</taxon>
    </lineage>
</organism>
<evidence type="ECO:0000313" key="1">
    <source>
        <dbReference type="EMBL" id="SDL56413.1"/>
    </source>
</evidence>
<proteinExistence type="predicted"/>
<name>A0A1G9L3T3_9ACTN</name>
<gene>
    <name evidence="1" type="ORF">SAMN05421869_12777</name>
</gene>
<evidence type="ECO:0000313" key="2">
    <source>
        <dbReference type="Proteomes" id="UP000199202"/>
    </source>
</evidence>
<dbReference type="AlphaFoldDB" id="A0A1G9L3T3"/>
<reference evidence="1 2" key="1">
    <citation type="submission" date="2016-10" db="EMBL/GenBank/DDBJ databases">
        <authorList>
            <person name="de Groot N.N."/>
        </authorList>
    </citation>
    <scope>NUCLEOTIDE SEQUENCE [LARGE SCALE GENOMIC DNA]</scope>
    <source>
        <strain evidence="1 2">CGMCC 4.6533</strain>
    </source>
</reference>
<sequence>MYSQGTKGLSRIKSRIQELISWADREICMEPDEFAYRIGWTVSRTGFGARRYRDPRFDQLSVPRRVPEEVS</sequence>
<dbReference type="Proteomes" id="UP000199202">
    <property type="component" value="Unassembled WGS sequence"/>
</dbReference>
<protein>
    <submittedName>
        <fullName evidence="1">Uncharacterized protein</fullName>
    </submittedName>
</protein>
<keyword evidence="2" id="KW-1185">Reference proteome</keyword>
<dbReference type="OrthoDB" id="3543439at2"/>
<dbReference type="RefSeq" id="WP_090945191.1">
    <property type="nucleotide sequence ID" value="NZ_FNDJ01000027.1"/>
</dbReference>
<accession>A0A1G9L3T3</accession>